<dbReference type="OMA" id="PEWIENG"/>
<gene>
    <name evidence="1" type="ORF">CONPUDRAFT_51632</name>
</gene>
<organism evidence="1 2">
    <name type="scientific">Coniophora puteana (strain RWD-64-598)</name>
    <name type="common">Brown rot fungus</name>
    <dbReference type="NCBI Taxonomy" id="741705"/>
    <lineage>
        <taxon>Eukaryota</taxon>
        <taxon>Fungi</taxon>
        <taxon>Dikarya</taxon>
        <taxon>Basidiomycota</taxon>
        <taxon>Agaricomycotina</taxon>
        <taxon>Agaricomycetes</taxon>
        <taxon>Agaricomycetidae</taxon>
        <taxon>Boletales</taxon>
        <taxon>Coniophorineae</taxon>
        <taxon>Coniophoraceae</taxon>
        <taxon>Coniophora</taxon>
    </lineage>
</organism>
<keyword evidence="2" id="KW-1185">Reference proteome</keyword>
<dbReference type="GeneID" id="19207463"/>
<dbReference type="KEGG" id="cput:CONPUDRAFT_51632"/>
<proteinExistence type="predicted"/>
<dbReference type="Proteomes" id="UP000053558">
    <property type="component" value="Unassembled WGS sequence"/>
</dbReference>
<comment type="caution">
    <text evidence="1">The sequence shown here is derived from an EMBL/GenBank/DDBJ whole genome shotgun (WGS) entry which is preliminary data.</text>
</comment>
<feature type="non-terminal residue" evidence="1">
    <location>
        <position position="1"/>
    </location>
</feature>
<dbReference type="EMBL" id="JH711576">
    <property type="protein sequence ID" value="EIW82811.1"/>
    <property type="molecule type" value="Genomic_DNA"/>
</dbReference>
<dbReference type="AlphaFoldDB" id="A0A5M3MW42"/>
<dbReference type="OrthoDB" id="3366922at2759"/>
<protein>
    <submittedName>
        <fullName evidence="1">Uncharacterized protein</fullName>
    </submittedName>
</protein>
<accession>A0A5M3MW42</accession>
<dbReference type="RefSeq" id="XP_007766292.1">
    <property type="nucleotide sequence ID" value="XM_007768102.1"/>
</dbReference>
<name>A0A5M3MW42_CONPW</name>
<evidence type="ECO:0000313" key="2">
    <source>
        <dbReference type="Proteomes" id="UP000053558"/>
    </source>
</evidence>
<evidence type="ECO:0000313" key="1">
    <source>
        <dbReference type="EMBL" id="EIW82811.1"/>
    </source>
</evidence>
<sequence>LLYTIVFGVEPVPDLRRQLEAAPTRPFNGLLHAFIVVLGRSSYADPPEWIENGDKLEMDQLIDMSRELLELVVGGPEGDSIWGTYQDDDDPTEVDDEEAQARLLDANEL</sequence>
<reference evidence="2" key="1">
    <citation type="journal article" date="2012" name="Science">
        <title>The Paleozoic origin of enzymatic lignin decomposition reconstructed from 31 fungal genomes.</title>
        <authorList>
            <person name="Floudas D."/>
            <person name="Binder M."/>
            <person name="Riley R."/>
            <person name="Barry K."/>
            <person name="Blanchette R.A."/>
            <person name="Henrissat B."/>
            <person name="Martinez A.T."/>
            <person name="Otillar R."/>
            <person name="Spatafora J.W."/>
            <person name="Yadav J.S."/>
            <person name="Aerts A."/>
            <person name="Benoit I."/>
            <person name="Boyd A."/>
            <person name="Carlson A."/>
            <person name="Copeland A."/>
            <person name="Coutinho P.M."/>
            <person name="de Vries R.P."/>
            <person name="Ferreira P."/>
            <person name="Findley K."/>
            <person name="Foster B."/>
            <person name="Gaskell J."/>
            <person name="Glotzer D."/>
            <person name="Gorecki P."/>
            <person name="Heitman J."/>
            <person name="Hesse C."/>
            <person name="Hori C."/>
            <person name="Igarashi K."/>
            <person name="Jurgens J.A."/>
            <person name="Kallen N."/>
            <person name="Kersten P."/>
            <person name="Kohler A."/>
            <person name="Kuees U."/>
            <person name="Kumar T.K.A."/>
            <person name="Kuo A."/>
            <person name="LaButti K."/>
            <person name="Larrondo L.F."/>
            <person name="Lindquist E."/>
            <person name="Ling A."/>
            <person name="Lombard V."/>
            <person name="Lucas S."/>
            <person name="Lundell T."/>
            <person name="Martin R."/>
            <person name="McLaughlin D.J."/>
            <person name="Morgenstern I."/>
            <person name="Morin E."/>
            <person name="Murat C."/>
            <person name="Nagy L.G."/>
            <person name="Nolan M."/>
            <person name="Ohm R.A."/>
            <person name="Patyshakuliyeva A."/>
            <person name="Rokas A."/>
            <person name="Ruiz-Duenas F.J."/>
            <person name="Sabat G."/>
            <person name="Salamov A."/>
            <person name="Samejima M."/>
            <person name="Schmutz J."/>
            <person name="Slot J.C."/>
            <person name="St John F."/>
            <person name="Stenlid J."/>
            <person name="Sun H."/>
            <person name="Sun S."/>
            <person name="Syed K."/>
            <person name="Tsang A."/>
            <person name="Wiebenga A."/>
            <person name="Young D."/>
            <person name="Pisabarro A."/>
            <person name="Eastwood D.C."/>
            <person name="Martin F."/>
            <person name="Cullen D."/>
            <person name="Grigoriev I.V."/>
            <person name="Hibbett D.S."/>
        </authorList>
    </citation>
    <scope>NUCLEOTIDE SEQUENCE [LARGE SCALE GENOMIC DNA]</scope>
    <source>
        <strain evidence="2">RWD-64-598 SS2</strain>
    </source>
</reference>